<reference evidence="18" key="2">
    <citation type="submission" date="2019-09" db="UniProtKB">
        <authorList>
            <consortium name="WormBaseParasite"/>
        </authorList>
    </citation>
    <scope>IDENTIFICATION</scope>
</reference>
<evidence type="ECO:0000256" key="2">
    <source>
        <dbReference type="ARBA" id="ARBA00012737"/>
    </source>
</evidence>
<dbReference type="PROSITE" id="PS51278">
    <property type="entry name" value="GATASE_TYPE_2"/>
    <property type="match status" value="1"/>
</dbReference>
<evidence type="ECO:0000256" key="14">
    <source>
        <dbReference type="PIRSR" id="PIRSR001589-3"/>
    </source>
</evidence>
<evidence type="ECO:0000256" key="12">
    <source>
        <dbReference type="PIRSR" id="PIRSR001589-1"/>
    </source>
</evidence>
<gene>
    <name evidence="16" type="ORF">HPBE_LOCUS6510</name>
</gene>
<dbReference type="SUPFAM" id="SSF56235">
    <property type="entry name" value="N-terminal nucleophile aminohydrolases (Ntn hydrolases)"/>
    <property type="match status" value="1"/>
</dbReference>
<comment type="pathway">
    <text evidence="1">Amino-acid biosynthesis; L-asparagine biosynthesis; L-asparagine from L-aspartate (L-Gln route): step 1/1.</text>
</comment>
<dbReference type="InterPro" id="IPR001962">
    <property type="entry name" value="Asn_synthase"/>
</dbReference>
<keyword evidence="8 12" id="KW-0061">Asparagine biosynthesis</keyword>
<feature type="active site" description="For GATase activity" evidence="12">
    <location>
        <position position="2"/>
    </location>
</feature>
<dbReference type="PANTHER" id="PTHR11772:SF23">
    <property type="entry name" value="ASPARAGINE SYNTHETASE [GLUTAMINE-HYDROLYZING]"/>
    <property type="match status" value="1"/>
</dbReference>
<dbReference type="WBParaSite" id="HPBE_0000650901-mRNA-1">
    <property type="protein sequence ID" value="HPBE_0000650901-mRNA-1"/>
    <property type="gene ID" value="HPBE_0000650901"/>
</dbReference>
<dbReference type="GO" id="GO:0004066">
    <property type="term" value="F:asparagine synthase (glutamine-hydrolyzing) activity"/>
    <property type="evidence" value="ECO:0007669"/>
    <property type="project" value="UniProtKB-EC"/>
</dbReference>
<evidence type="ECO:0000256" key="9">
    <source>
        <dbReference type="ARBA" id="ARBA00030234"/>
    </source>
</evidence>
<evidence type="ECO:0000256" key="1">
    <source>
        <dbReference type="ARBA" id="ARBA00005187"/>
    </source>
</evidence>
<dbReference type="CDD" id="cd01991">
    <property type="entry name" value="Asn_synthase_B_C"/>
    <property type="match status" value="1"/>
</dbReference>
<dbReference type="FunFam" id="3.40.50.620:FF:000263">
    <property type="entry name" value="Asparagine synthetase"/>
    <property type="match status" value="1"/>
</dbReference>
<evidence type="ECO:0000256" key="6">
    <source>
        <dbReference type="ARBA" id="ARBA00022741"/>
    </source>
</evidence>
<dbReference type="GO" id="GO:0005829">
    <property type="term" value="C:cytosol"/>
    <property type="evidence" value="ECO:0007669"/>
    <property type="project" value="TreeGrafter"/>
</dbReference>
<dbReference type="InterPro" id="IPR050795">
    <property type="entry name" value="Asn_Synthetase"/>
</dbReference>
<dbReference type="Gene3D" id="3.40.50.620">
    <property type="entry name" value="HUPs"/>
    <property type="match status" value="1"/>
</dbReference>
<dbReference type="Pfam" id="PF00733">
    <property type="entry name" value="Asn_synthase"/>
    <property type="match status" value="2"/>
</dbReference>
<sequence>MCGIWAVIGEEPTSSHRQQFMRIVGRGPDLTVIEEVQPGVFLGFHRLAIVMPGDVPSAQPIVGEGLAVVCNGEIYNHKEIKVASSAQLNNDGSDCAAIIHAFINSGYNLREACASLDGVFAFIMADKENIYIGRDPLGVRPLFYGFSGSGALIIGSEVKCTEQLCDRLDYFPPGCCAVVPIHGRTRQPAKIQLLSIAVQHYYSIPCIADRFLSIPSAQTLIRDFLVKAVEKRLMGNRQFGFMLSGGLDSSLIASIATKFLSKKPVAFSVGFEDSPDLENAKRVAEYLDIPHKVLVITPADFLIITEVVYALETFDPLIIRCGIAHYLLCKYIAQTSEVKVLLSGEGADELFGSYAYMQRAPNAFHLHKEILRRLTHLHQYDVLRCDRSTSCHGLEIRVPFLDKRFIDLVARLPPTYKLIPMKLEKFILRSAFEGWLPEEVLWRSKEGFAEALGKTDLGDIVHRHATTLVSDQMFADRADRFPDRTPETHEEYWYREIFEDTFHYGKVGPLVHTKVYRTAAWHLVEEKENMKESLDVKQEEVQSMIRLRRRSTGSSTLSGVA</sequence>
<dbReference type="InterPro" id="IPR014729">
    <property type="entry name" value="Rossmann-like_a/b/a_fold"/>
</dbReference>
<keyword evidence="17" id="KW-1185">Reference proteome</keyword>
<dbReference type="InterPro" id="IPR006426">
    <property type="entry name" value="Asn_synth_AEB"/>
</dbReference>
<keyword evidence="7 11" id="KW-0067">ATP-binding</keyword>
<evidence type="ECO:0000256" key="10">
    <source>
        <dbReference type="ARBA" id="ARBA00048741"/>
    </source>
</evidence>
<keyword evidence="5 12" id="KW-0028">Amino-acid biosynthesis</keyword>
<keyword evidence="4" id="KW-0436">Ligase</keyword>
<dbReference type="PIRSF" id="PIRSF001589">
    <property type="entry name" value="Asn_synthetase_glu-h"/>
    <property type="match status" value="1"/>
</dbReference>
<reference evidence="16 17" key="1">
    <citation type="submission" date="2018-11" db="EMBL/GenBank/DDBJ databases">
        <authorList>
            <consortium name="Pathogen Informatics"/>
        </authorList>
    </citation>
    <scope>NUCLEOTIDE SEQUENCE [LARGE SCALE GENOMIC DNA]</scope>
</reference>
<dbReference type="SUPFAM" id="SSF52402">
    <property type="entry name" value="Adenine nucleotide alpha hydrolases-like"/>
    <property type="match status" value="1"/>
</dbReference>
<organism evidence="16">
    <name type="scientific">Heligmosomoides polygyrus</name>
    <name type="common">Parasitic roundworm</name>
    <dbReference type="NCBI Taxonomy" id="6339"/>
    <lineage>
        <taxon>Eukaryota</taxon>
        <taxon>Metazoa</taxon>
        <taxon>Ecdysozoa</taxon>
        <taxon>Nematoda</taxon>
        <taxon>Chromadorea</taxon>
        <taxon>Rhabditida</taxon>
        <taxon>Rhabditina</taxon>
        <taxon>Rhabditomorpha</taxon>
        <taxon>Strongyloidea</taxon>
        <taxon>Heligmosomidae</taxon>
        <taxon>Heligmosomoides</taxon>
    </lineage>
</organism>
<feature type="binding site" evidence="13">
    <location>
        <position position="94"/>
    </location>
    <ligand>
        <name>L-glutamine</name>
        <dbReference type="ChEBI" id="CHEBI:58359"/>
    </ligand>
</feature>
<protein>
    <recommendedName>
        <fullName evidence="3">Asparagine synthetase [glutamine-hydrolyzing]</fullName>
        <ecNumber evidence="2">6.3.5.4</ecNumber>
    </recommendedName>
    <alternativeName>
        <fullName evidence="9">Glutamine-dependent asparagine synthetase</fullName>
    </alternativeName>
</protein>
<dbReference type="AlphaFoldDB" id="A0A3P7X405"/>
<dbReference type="GO" id="GO:0005524">
    <property type="term" value="F:ATP binding"/>
    <property type="evidence" value="ECO:0007669"/>
    <property type="project" value="UniProtKB-KW"/>
</dbReference>
<dbReference type="OrthoDB" id="409189at2759"/>
<evidence type="ECO:0000256" key="13">
    <source>
        <dbReference type="PIRSR" id="PIRSR001589-2"/>
    </source>
</evidence>
<comment type="catalytic activity">
    <reaction evidence="10">
        <text>L-aspartate + L-glutamine + ATP + H2O = L-asparagine + L-glutamate + AMP + diphosphate + H(+)</text>
        <dbReference type="Rhea" id="RHEA:12228"/>
        <dbReference type="ChEBI" id="CHEBI:15377"/>
        <dbReference type="ChEBI" id="CHEBI:15378"/>
        <dbReference type="ChEBI" id="CHEBI:29985"/>
        <dbReference type="ChEBI" id="CHEBI:29991"/>
        <dbReference type="ChEBI" id="CHEBI:30616"/>
        <dbReference type="ChEBI" id="CHEBI:33019"/>
        <dbReference type="ChEBI" id="CHEBI:58048"/>
        <dbReference type="ChEBI" id="CHEBI:58359"/>
        <dbReference type="ChEBI" id="CHEBI:456215"/>
        <dbReference type="EC" id="6.3.5.4"/>
    </reaction>
</comment>
<dbReference type="InterPro" id="IPR017932">
    <property type="entry name" value="GATase_2_dom"/>
</dbReference>
<evidence type="ECO:0000313" key="17">
    <source>
        <dbReference type="Proteomes" id="UP000050761"/>
    </source>
</evidence>
<feature type="binding site" evidence="13">
    <location>
        <begin position="343"/>
        <end position="344"/>
    </location>
    <ligand>
        <name>ATP</name>
        <dbReference type="ChEBI" id="CHEBI:30616"/>
    </ligand>
</feature>
<evidence type="ECO:0000256" key="5">
    <source>
        <dbReference type="ARBA" id="ARBA00022605"/>
    </source>
</evidence>
<dbReference type="UniPathway" id="UPA00134">
    <property type="reaction ID" value="UER00195"/>
</dbReference>
<dbReference type="GO" id="GO:0070981">
    <property type="term" value="P:L-asparagine biosynthetic process"/>
    <property type="evidence" value="ECO:0007669"/>
    <property type="project" value="UniProtKB-UniPathway"/>
</dbReference>
<feature type="binding site" evidence="13">
    <location>
        <position position="269"/>
    </location>
    <ligand>
        <name>ATP</name>
        <dbReference type="ChEBI" id="CHEBI:30616"/>
    </ligand>
</feature>
<dbReference type="PANTHER" id="PTHR11772">
    <property type="entry name" value="ASPARAGINE SYNTHETASE"/>
    <property type="match status" value="1"/>
</dbReference>
<evidence type="ECO:0000256" key="3">
    <source>
        <dbReference type="ARBA" id="ARBA00021389"/>
    </source>
</evidence>
<accession>A0A3P7X405</accession>
<evidence type="ECO:0000256" key="11">
    <source>
        <dbReference type="PIRNR" id="PIRNR001589"/>
    </source>
</evidence>
<evidence type="ECO:0000313" key="18">
    <source>
        <dbReference type="WBParaSite" id="HPBE_0000650901-mRNA-1"/>
    </source>
</evidence>
<dbReference type="Gene3D" id="3.60.20.10">
    <property type="entry name" value="Glutamine Phosphoribosylpyrophosphate, subunit 1, domain 1"/>
    <property type="match status" value="1"/>
</dbReference>
<dbReference type="EMBL" id="UZAH01025680">
    <property type="protein sequence ID" value="VDO68581.1"/>
    <property type="molecule type" value="Genomic_DNA"/>
</dbReference>
<name>A0A3P7X405_HELPZ</name>
<evidence type="ECO:0000256" key="8">
    <source>
        <dbReference type="ARBA" id="ARBA00022888"/>
    </source>
</evidence>
<keyword evidence="6 11" id="KW-0547">Nucleotide-binding</keyword>
<dbReference type="InterPro" id="IPR029055">
    <property type="entry name" value="Ntn_hydrolases_N"/>
</dbReference>
<keyword evidence="12" id="KW-0315">Glutamine amidotransferase</keyword>
<proteinExistence type="predicted"/>
<evidence type="ECO:0000256" key="7">
    <source>
        <dbReference type="ARBA" id="ARBA00022840"/>
    </source>
</evidence>
<evidence type="ECO:0000259" key="15">
    <source>
        <dbReference type="PROSITE" id="PS51278"/>
    </source>
</evidence>
<dbReference type="EC" id="6.3.5.4" evidence="2"/>
<feature type="domain" description="Glutamine amidotransferase type-2" evidence="15">
    <location>
        <begin position="2"/>
        <end position="182"/>
    </location>
</feature>
<dbReference type="Pfam" id="PF13537">
    <property type="entry name" value="GATase_7"/>
    <property type="match status" value="1"/>
</dbReference>
<dbReference type="Proteomes" id="UP000050761">
    <property type="component" value="Unassembled WGS sequence"/>
</dbReference>
<feature type="site" description="Important for beta-aspartyl-AMP intermediate formation" evidence="14">
    <location>
        <position position="345"/>
    </location>
</feature>
<evidence type="ECO:0000313" key="16">
    <source>
        <dbReference type="EMBL" id="VDO68581.1"/>
    </source>
</evidence>
<evidence type="ECO:0000256" key="4">
    <source>
        <dbReference type="ARBA" id="ARBA00022598"/>
    </source>
</evidence>